<evidence type="ECO:0000256" key="4">
    <source>
        <dbReference type="ARBA" id="ARBA00022729"/>
    </source>
</evidence>
<dbReference type="AlphaFoldDB" id="A0A1R1L997"/>
<dbReference type="GO" id="GO:0007155">
    <property type="term" value="P:cell adhesion"/>
    <property type="evidence" value="ECO:0007669"/>
    <property type="project" value="InterPro"/>
</dbReference>
<keyword evidence="2 5" id="KW-0813">Transport</keyword>
<dbReference type="GO" id="GO:0046872">
    <property type="term" value="F:metal ion binding"/>
    <property type="evidence" value="ECO:0007669"/>
    <property type="project" value="UniProtKB-KW"/>
</dbReference>
<evidence type="ECO:0000256" key="5">
    <source>
        <dbReference type="RuleBase" id="RU003512"/>
    </source>
</evidence>
<accession>A0A1R1L997</accession>
<dbReference type="Pfam" id="PF01297">
    <property type="entry name" value="ZnuA"/>
    <property type="match status" value="1"/>
</dbReference>
<reference evidence="7 8" key="1">
    <citation type="submission" date="2016-12" db="EMBL/GenBank/DDBJ databases">
        <title>Draft genome of Tersicoccus phoenicis 1P05MA.</title>
        <authorList>
            <person name="Nakajima Y."/>
            <person name="Yoshizawa S."/>
            <person name="Nakamura K."/>
            <person name="Ogura Y."/>
            <person name="Hayashi T."/>
            <person name="Kogure K."/>
        </authorList>
    </citation>
    <scope>NUCLEOTIDE SEQUENCE [LARGE SCALE GENOMIC DNA]</scope>
    <source>
        <strain evidence="7 8">1p05MA</strain>
    </source>
</reference>
<evidence type="ECO:0000256" key="3">
    <source>
        <dbReference type="ARBA" id="ARBA00022723"/>
    </source>
</evidence>
<dbReference type="PANTHER" id="PTHR42953">
    <property type="entry name" value="HIGH-AFFINITY ZINC UPTAKE SYSTEM PROTEIN ZNUA-RELATED"/>
    <property type="match status" value="1"/>
</dbReference>
<evidence type="ECO:0000313" key="7">
    <source>
        <dbReference type="EMBL" id="OMH24110.1"/>
    </source>
</evidence>
<dbReference type="InterPro" id="IPR006128">
    <property type="entry name" value="Lipoprotein_PsaA-like"/>
</dbReference>
<dbReference type="PRINTS" id="PR00690">
    <property type="entry name" value="ADHESNFAMILY"/>
</dbReference>
<proteinExistence type="inferred from homology"/>
<feature type="chain" id="PRO_5039625139" description="ABC transporter substrate-binding protein" evidence="6">
    <location>
        <begin position="35"/>
        <end position="318"/>
    </location>
</feature>
<keyword evidence="4 6" id="KW-0732">Signal</keyword>
<dbReference type="Gene3D" id="3.40.50.1980">
    <property type="entry name" value="Nitrogenase molybdenum iron protein domain"/>
    <property type="match status" value="2"/>
</dbReference>
<keyword evidence="3" id="KW-0479">Metal-binding</keyword>
<dbReference type="SUPFAM" id="SSF53807">
    <property type="entry name" value="Helical backbone' metal receptor"/>
    <property type="match status" value="1"/>
</dbReference>
<evidence type="ECO:0000256" key="6">
    <source>
        <dbReference type="SAM" id="SignalP"/>
    </source>
</evidence>
<dbReference type="Proteomes" id="UP000187085">
    <property type="component" value="Unassembled WGS sequence"/>
</dbReference>
<comment type="similarity">
    <text evidence="5">Belongs to the bacterial solute-binding protein 9 family.</text>
</comment>
<sequence>MCSRRPPRSSVPRAFRSIAALLATVLVLPLAACSEDGGSRATGRNAAADGRLRVVASTNVYVDIAAAVGGDAVDATPLISRPDQDPHAYEATVRDRLNVSKADLVIVNGGGYDPFMSALIQADRVGGAVIDAVAVSGRPANEHVWYSLAAMVALVPVIKDELAARRPADAQAFAANASALTGKLSALERRLATLKNTAPADGTGRDVVVTEPVPLYLLADAGLRDVTPPSFAHAVEAGGSVSPADLKSVRDLLAQRRVAFLAYNPQTETAQTRSLASAAADAGVPVVDFAETLPVGTRYADWMSANVSAVESALRASR</sequence>
<dbReference type="InterPro" id="IPR006127">
    <property type="entry name" value="ZnuA-like"/>
</dbReference>
<keyword evidence="8" id="KW-1185">Reference proteome</keyword>
<evidence type="ECO:0000313" key="8">
    <source>
        <dbReference type="Proteomes" id="UP000187085"/>
    </source>
</evidence>
<evidence type="ECO:0000256" key="2">
    <source>
        <dbReference type="ARBA" id="ARBA00022448"/>
    </source>
</evidence>
<dbReference type="InterPro" id="IPR050492">
    <property type="entry name" value="Bact_metal-bind_prot9"/>
</dbReference>
<dbReference type="OrthoDB" id="5296019at2"/>
<dbReference type="EMBL" id="MRDE01000064">
    <property type="protein sequence ID" value="OMH24110.1"/>
    <property type="molecule type" value="Genomic_DNA"/>
</dbReference>
<evidence type="ECO:0000256" key="1">
    <source>
        <dbReference type="ARBA" id="ARBA00004196"/>
    </source>
</evidence>
<comment type="caution">
    <text evidence="7">The sequence shown here is derived from an EMBL/GenBank/DDBJ whole genome shotgun (WGS) entry which is preliminary data.</text>
</comment>
<gene>
    <name evidence="7" type="ORF">BKD30_09380</name>
</gene>
<organism evidence="7 8">
    <name type="scientific">Tersicoccus phoenicis</name>
    <dbReference type="NCBI Taxonomy" id="554083"/>
    <lineage>
        <taxon>Bacteria</taxon>
        <taxon>Bacillati</taxon>
        <taxon>Actinomycetota</taxon>
        <taxon>Actinomycetes</taxon>
        <taxon>Micrococcales</taxon>
        <taxon>Micrococcaceae</taxon>
        <taxon>Tersicoccus</taxon>
    </lineage>
</organism>
<dbReference type="STRING" id="554083.BKD30_09380"/>
<dbReference type="PANTHER" id="PTHR42953:SF1">
    <property type="entry name" value="METAL-BINDING PROTEIN HI_0362-RELATED"/>
    <property type="match status" value="1"/>
</dbReference>
<protein>
    <recommendedName>
        <fullName evidence="9">ABC transporter substrate-binding protein</fullName>
    </recommendedName>
</protein>
<dbReference type="GO" id="GO:0030001">
    <property type="term" value="P:metal ion transport"/>
    <property type="evidence" value="ECO:0007669"/>
    <property type="project" value="InterPro"/>
</dbReference>
<dbReference type="GO" id="GO:0030313">
    <property type="term" value="C:cell envelope"/>
    <property type="evidence" value="ECO:0007669"/>
    <property type="project" value="UniProtKB-SubCell"/>
</dbReference>
<feature type="signal peptide" evidence="6">
    <location>
        <begin position="1"/>
        <end position="34"/>
    </location>
</feature>
<evidence type="ECO:0008006" key="9">
    <source>
        <dbReference type="Google" id="ProtNLM"/>
    </source>
</evidence>
<comment type="subcellular location">
    <subcellularLocation>
        <location evidence="1">Cell envelope</location>
    </subcellularLocation>
</comment>
<name>A0A1R1L997_9MICC</name>